<dbReference type="Proteomes" id="UP001171751">
    <property type="component" value="Unassembled WGS sequence"/>
</dbReference>
<dbReference type="Pfam" id="PF01883">
    <property type="entry name" value="FeS_assembly_P"/>
    <property type="match status" value="1"/>
</dbReference>
<dbReference type="PANTHER" id="PTHR42831:SF1">
    <property type="entry name" value="FE-S PROTEIN MATURATION AUXILIARY FACTOR YITW"/>
    <property type="match status" value="1"/>
</dbReference>
<dbReference type="Gene3D" id="3.30.300.130">
    <property type="entry name" value="Fe-S cluster assembly (FSCA)"/>
    <property type="match status" value="1"/>
</dbReference>
<dbReference type="AlphaFoldDB" id="A0AA43UDB3"/>
<reference evidence="2" key="1">
    <citation type="submission" date="2023-07" db="EMBL/GenBank/DDBJ databases">
        <title>Between Cages and Wild: Unraveling the Impact of Captivity on Animal Microbiomes and Antimicrobial Resistance.</title>
        <authorList>
            <person name="Schmartz G.P."/>
            <person name="Rehner J."/>
            <person name="Schuff M.J."/>
            <person name="Becker S.L."/>
            <person name="Kravczyk M."/>
            <person name="Gurevich A."/>
            <person name="Francke R."/>
            <person name="Mueller R."/>
            <person name="Keller V."/>
            <person name="Keller A."/>
        </authorList>
    </citation>
    <scope>NUCLEOTIDE SEQUENCE</scope>
    <source>
        <strain evidence="2">S39M_St_73</strain>
    </source>
</reference>
<dbReference type="EMBL" id="JAUNQW010000032">
    <property type="protein sequence ID" value="MDO5457901.1"/>
    <property type="molecule type" value="Genomic_DNA"/>
</dbReference>
<name>A0AA43UDB3_9LACT</name>
<dbReference type="PANTHER" id="PTHR42831">
    <property type="entry name" value="FE-S PROTEIN MATURATION AUXILIARY FACTOR YITW"/>
    <property type="match status" value="1"/>
</dbReference>
<evidence type="ECO:0000313" key="3">
    <source>
        <dbReference type="Proteomes" id="UP001171751"/>
    </source>
</evidence>
<proteinExistence type="predicted"/>
<dbReference type="SUPFAM" id="SSF117916">
    <property type="entry name" value="Fe-S cluster assembly (FSCA) domain-like"/>
    <property type="match status" value="1"/>
</dbReference>
<evidence type="ECO:0000259" key="1">
    <source>
        <dbReference type="Pfam" id="PF01883"/>
    </source>
</evidence>
<dbReference type="InterPro" id="IPR002744">
    <property type="entry name" value="MIP18-like"/>
</dbReference>
<comment type="caution">
    <text evidence="2">The sequence shown here is derived from an EMBL/GenBank/DDBJ whole genome shotgun (WGS) entry which is preliminary data.</text>
</comment>
<organism evidence="2 3">
    <name type="scientific">Atopococcus tabaci</name>
    <dbReference type="NCBI Taxonomy" id="269774"/>
    <lineage>
        <taxon>Bacteria</taxon>
        <taxon>Bacillati</taxon>
        <taxon>Bacillota</taxon>
        <taxon>Bacilli</taxon>
        <taxon>Lactobacillales</taxon>
        <taxon>Carnobacteriaceae</taxon>
        <taxon>Atopococcus</taxon>
    </lineage>
</organism>
<protein>
    <submittedName>
        <fullName evidence="2">Metal-sulfur cluster assembly factor</fullName>
    </submittedName>
</protein>
<dbReference type="InterPro" id="IPR052339">
    <property type="entry name" value="Fe-S_Maturation_MIP18"/>
</dbReference>
<accession>A0AA43UDB3</accession>
<evidence type="ECO:0000313" key="2">
    <source>
        <dbReference type="EMBL" id="MDO5457901.1"/>
    </source>
</evidence>
<feature type="domain" description="MIP18 family-like" evidence="1">
    <location>
        <begin position="17"/>
        <end position="81"/>
    </location>
</feature>
<gene>
    <name evidence="2" type="ORF">Q4F26_06085</name>
</gene>
<dbReference type="InterPro" id="IPR034904">
    <property type="entry name" value="FSCA_dom_sf"/>
</dbReference>
<keyword evidence="3" id="KW-1185">Reference proteome</keyword>
<sequence length="115" mass="13076">MEINGIEYTGQASKHQQEIERELFKVLDSEIGLDVVNLGLIYEVNLDDEGTCKIRLTFTSAGCPCAEEILNDLHHYLEELEFINQLDITVVWSPAWQMTRITRVGRISLGINPGR</sequence>